<dbReference type="STRING" id="1164594.SAMN05216204_13325"/>
<evidence type="ECO:0008006" key="4">
    <source>
        <dbReference type="Google" id="ProtNLM"/>
    </source>
</evidence>
<name>A0A1I1UD31_9BURK</name>
<dbReference type="EMBL" id="FOLD01000033">
    <property type="protein sequence ID" value="SFD68746.1"/>
    <property type="molecule type" value="Genomic_DNA"/>
</dbReference>
<evidence type="ECO:0000256" key="1">
    <source>
        <dbReference type="SAM" id="SignalP"/>
    </source>
</evidence>
<dbReference type="Proteomes" id="UP000198639">
    <property type="component" value="Unassembled WGS sequence"/>
</dbReference>
<accession>A0A1I1UD31</accession>
<evidence type="ECO:0000313" key="3">
    <source>
        <dbReference type="Proteomes" id="UP000198639"/>
    </source>
</evidence>
<keyword evidence="3" id="KW-1185">Reference proteome</keyword>
<dbReference type="RefSeq" id="WP_091876519.1">
    <property type="nucleotide sequence ID" value="NZ_FOLD01000033.1"/>
</dbReference>
<dbReference type="PROSITE" id="PS51257">
    <property type="entry name" value="PROKAR_LIPOPROTEIN"/>
    <property type="match status" value="1"/>
</dbReference>
<feature type="signal peptide" evidence="1">
    <location>
        <begin position="1"/>
        <end position="21"/>
    </location>
</feature>
<dbReference type="OrthoDB" id="1524207at2"/>
<proteinExistence type="predicted"/>
<organism evidence="2 3">
    <name type="scientific">Massilia yuzhufengensis</name>
    <dbReference type="NCBI Taxonomy" id="1164594"/>
    <lineage>
        <taxon>Bacteria</taxon>
        <taxon>Pseudomonadati</taxon>
        <taxon>Pseudomonadota</taxon>
        <taxon>Betaproteobacteria</taxon>
        <taxon>Burkholderiales</taxon>
        <taxon>Oxalobacteraceae</taxon>
        <taxon>Telluria group</taxon>
        <taxon>Massilia</taxon>
    </lineage>
</organism>
<keyword evidence="1" id="KW-0732">Signal</keyword>
<evidence type="ECO:0000313" key="2">
    <source>
        <dbReference type="EMBL" id="SFD68746.1"/>
    </source>
</evidence>
<dbReference type="AlphaFoldDB" id="A0A1I1UD31"/>
<protein>
    <recommendedName>
        <fullName evidence="4">Lipoprotein</fullName>
    </recommendedName>
</protein>
<gene>
    <name evidence="2" type="ORF">SAMN05216204_13325</name>
</gene>
<sequence>MKSILAVLAAASLFAGCAATAPPPDARAQFMATLQGMCGQRFEGGLAYAIDPNSEFAGKTISTRVDCTADGIRMPVQVGEDRSRTWIFTRPAAGLELRHDHRHPDGTPDAVTMYGGLAGEGGTARSQSFLADAATAKMVPGAETNVWTVSLSEDGTVLSYLLERHAKPRARFVLRRVDGGRTGS</sequence>
<feature type="chain" id="PRO_5011446869" description="Lipoprotein" evidence="1">
    <location>
        <begin position="22"/>
        <end position="184"/>
    </location>
</feature>
<reference evidence="3" key="1">
    <citation type="submission" date="2016-10" db="EMBL/GenBank/DDBJ databases">
        <authorList>
            <person name="Varghese N."/>
            <person name="Submissions S."/>
        </authorList>
    </citation>
    <scope>NUCLEOTIDE SEQUENCE [LARGE SCALE GENOMIC DNA]</scope>
    <source>
        <strain evidence="3">CGMCC 1.12041</strain>
    </source>
</reference>